<dbReference type="Gene3D" id="3.10.350.10">
    <property type="entry name" value="LysM domain"/>
    <property type="match status" value="1"/>
</dbReference>
<dbReference type="Proteomes" id="UP000215145">
    <property type="component" value="Unassembled WGS sequence"/>
</dbReference>
<dbReference type="PANTHER" id="PTHR39160:SF4">
    <property type="entry name" value="RESUSCITATION-PROMOTING FACTOR RPFB"/>
    <property type="match status" value="1"/>
</dbReference>
<evidence type="ECO:0000313" key="5">
    <source>
        <dbReference type="Proteomes" id="UP000215145"/>
    </source>
</evidence>
<dbReference type="CDD" id="cd14667">
    <property type="entry name" value="3D_containing_proteins"/>
    <property type="match status" value="1"/>
</dbReference>
<dbReference type="Gene3D" id="2.40.40.10">
    <property type="entry name" value="RlpA-like domain"/>
    <property type="match status" value="1"/>
</dbReference>
<organism evidence="4 5">
    <name type="scientific">Paenibacillus herberti</name>
    <dbReference type="NCBI Taxonomy" id="1619309"/>
    <lineage>
        <taxon>Bacteria</taxon>
        <taxon>Bacillati</taxon>
        <taxon>Bacillota</taxon>
        <taxon>Bacilli</taxon>
        <taxon>Bacillales</taxon>
        <taxon>Paenibacillaceae</taxon>
        <taxon>Paenibacillus</taxon>
    </lineage>
</organism>
<evidence type="ECO:0000259" key="3">
    <source>
        <dbReference type="PROSITE" id="PS51782"/>
    </source>
</evidence>
<accession>A0A229NTE1</accession>
<dbReference type="InterPro" id="IPR036908">
    <property type="entry name" value="RlpA-like_sf"/>
</dbReference>
<dbReference type="AlphaFoldDB" id="A0A229NTE1"/>
<dbReference type="Pfam" id="PF06725">
    <property type="entry name" value="3D"/>
    <property type="match status" value="1"/>
</dbReference>
<sequence>MKIKSMLRPIVKPAAAALAGLIILTAPAQAFAATDYTAKVGDTFWELSRSFDVPLEKLMSFNKDVKPTNIYPGLTLSIPASAKSNNNVASNKNNSMKAASTKNIQMLTKEDGAKHIIAPSGTSYKIGRTLNIKASAYTSAASENGKWGAVDYFGNTLKVGTVAVDPKEIPLGTKLYITGYDYNGLPDGGMIATASDVGGAIKGERIDLFVPGTTSQAKVFGYQWVKVHVLK</sequence>
<dbReference type="InterPro" id="IPR018392">
    <property type="entry name" value="LysM"/>
</dbReference>
<reference evidence="4 5" key="1">
    <citation type="submission" date="2017-07" db="EMBL/GenBank/DDBJ databases">
        <title>Paenibacillus herberti R33 genome sequencing and assembly.</title>
        <authorList>
            <person name="Su W."/>
        </authorList>
    </citation>
    <scope>NUCLEOTIDE SEQUENCE [LARGE SCALE GENOMIC DNA]</scope>
    <source>
        <strain evidence="4 5">R33</strain>
    </source>
</reference>
<protein>
    <recommendedName>
        <fullName evidence="3">LysM domain-containing protein</fullName>
    </recommendedName>
</protein>
<dbReference type="SUPFAM" id="SSF54106">
    <property type="entry name" value="LysM domain"/>
    <property type="match status" value="1"/>
</dbReference>
<dbReference type="SMART" id="SM00257">
    <property type="entry name" value="LysM"/>
    <property type="match status" value="1"/>
</dbReference>
<feature type="domain" description="LysM" evidence="3">
    <location>
        <begin position="34"/>
        <end position="78"/>
    </location>
</feature>
<dbReference type="InterPro" id="IPR051933">
    <property type="entry name" value="Resuscitation_pf_RpfB"/>
</dbReference>
<dbReference type="PANTHER" id="PTHR39160">
    <property type="entry name" value="CELL WALL-BINDING PROTEIN YOCH"/>
    <property type="match status" value="1"/>
</dbReference>
<dbReference type="SUPFAM" id="SSF50685">
    <property type="entry name" value="Barwin-like endoglucanases"/>
    <property type="match status" value="1"/>
</dbReference>
<feature type="signal peptide" evidence="2">
    <location>
        <begin position="1"/>
        <end position="32"/>
    </location>
</feature>
<dbReference type="InterPro" id="IPR036779">
    <property type="entry name" value="LysM_dom_sf"/>
</dbReference>
<dbReference type="Pfam" id="PF01476">
    <property type="entry name" value="LysM"/>
    <property type="match status" value="1"/>
</dbReference>
<dbReference type="EMBL" id="NMUQ01000004">
    <property type="protein sequence ID" value="OXM13106.1"/>
    <property type="molecule type" value="Genomic_DNA"/>
</dbReference>
<keyword evidence="5" id="KW-1185">Reference proteome</keyword>
<dbReference type="PROSITE" id="PS51782">
    <property type="entry name" value="LYSM"/>
    <property type="match status" value="1"/>
</dbReference>
<evidence type="ECO:0000256" key="2">
    <source>
        <dbReference type="SAM" id="SignalP"/>
    </source>
</evidence>
<gene>
    <name evidence="4" type="ORF">CGZ75_23325</name>
</gene>
<dbReference type="RefSeq" id="WP_089526799.1">
    <property type="nucleotide sequence ID" value="NZ_NMUQ01000004.1"/>
</dbReference>
<keyword evidence="1 2" id="KW-0732">Signal</keyword>
<evidence type="ECO:0000256" key="1">
    <source>
        <dbReference type="ARBA" id="ARBA00022729"/>
    </source>
</evidence>
<dbReference type="CDD" id="cd00118">
    <property type="entry name" value="LysM"/>
    <property type="match status" value="1"/>
</dbReference>
<comment type="caution">
    <text evidence="4">The sequence shown here is derived from an EMBL/GenBank/DDBJ whole genome shotgun (WGS) entry which is preliminary data.</text>
</comment>
<proteinExistence type="predicted"/>
<dbReference type="OrthoDB" id="9798935at2"/>
<dbReference type="GO" id="GO:0004553">
    <property type="term" value="F:hydrolase activity, hydrolyzing O-glycosyl compounds"/>
    <property type="evidence" value="ECO:0007669"/>
    <property type="project" value="InterPro"/>
</dbReference>
<dbReference type="GO" id="GO:0019867">
    <property type="term" value="C:outer membrane"/>
    <property type="evidence" value="ECO:0007669"/>
    <property type="project" value="InterPro"/>
</dbReference>
<dbReference type="InterPro" id="IPR059180">
    <property type="entry name" value="3D_YorM"/>
</dbReference>
<evidence type="ECO:0000313" key="4">
    <source>
        <dbReference type="EMBL" id="OXM13106.1"/>
    </source>
</evidence>
<name>A0A229NTE1_9BACL</name>
<dbReference type="InterPro" id="IPR010611">
    <property type="entry name" value="3D_dom"/>
</dbReference>
<dbReference type="GO" id="GO:0009254">
    <property type="term" value="P:peptidoglycan turnover"/>
    <property type="evidence" value="ECO:0007669"/>
    <property type="project" value="InterPro"/>
</dbReference>
<feature type="chain" id="PRO_5012036759" description="LysM domain-containing protein" evidence="2">
    <location>
        <begin position="33"/>
        <end position="231"/>
    </location>
</feature>